<dbReference type="InterPro" id="IPR006153">
    <property type="entry name" value="Cation/H_exchanger_TM"/>
</dbReference>
<reference evidence="18" key="1">
    <citation type="submission" date="2025-08" db="UniProtKB">
        <authorList>
            <consortium name="RefSeq"/>
        </authorList>
    </citation>
    <scope>IDENTIFICATION</scope>
    <source>
        <tissue evidence="18">Skeletal muscle</tissue>
    </source>
</reference>
<evidence type="ECO:0000256" key="7">
    <source>
        <dbReference type="ARBA" id="ARBA00022753"/>
    </source>
</evidence>
<dbReference type="InterPro" id="IPR002090">
    <property type="entry name" value="NHE-6/7/9"/>
</dbReference>
<feature type="transmembrane region" description="Helical" evidence="15">
    <location>
        <begin position="132"/>
        <end position="149"/>
    </location>
</feature>
<dbReference type="PANTHER" id="PTHR10110">
    <property type="entry name" value="SODIUM/HYDROGEN EXCHANGER"/>
    <property type="match status" value="1"/>
</dbReference>
<evidence type="ECO:0000256" key="4">
    <source>
        <dbReference type="ARBA" id="ARBA00022448"/>
    </source>
</evidence>
<evidence type="ECO:0000256" key="11">
    <source>
        <dbReference type="ARBA" id="ARBA00023136"/>
    </source>
</evidence>
<dbReference type="OrthoDB" id="196264at2759"/>
<keyword evidence="12 13" id="KW-0739">Sodium transport</keyword>
<evidence type="ECO:0000313" key="18">
    <source>
        <dbReference type="RefSeq" id="XP_013913544.1"/>
    </source>
</evidence>
<evidence type="ECO:0000256" key="2">
    <source>
        <dbReference type="ARBA" id="ARBA00004651"/>
    </source>
</evidence>
<sequence length="640" mass="71745">MKLNKLQSMKDEDHFYHQGAVELLVFNFLLILTILTIWLFKNHRFRFLHETGGAMVYGLIMGLILRYATAPSDFEIGNVYDCNKLKTGLPTLLVNITNQVYEYQYRREINQLNVNAHQGNAMLQKMTFDPSIFFNVLLPPIIFHAGYSLKKRHFFRNLGSILAYAFLGTAVSCIVIGLIMYGFVKALVQVNQLNSGDFHFTDCLLFGSFMSATDPVTVLAIFHELHVDTDLYTLLFGESVLNDAVAIVLTYSISIYSPKENPNTFDAAAFFQSVGNFLGIFAGSFCMGSAYAIVTALLTKFTKLCEFPMLETGLFFLLSWSAFLSAEAAGLTGIVAVLFCGVTQAHYTYNNLSEDSKMRTKQLFEFMNFLAENVIFCYMGLALFTFQNHIFNALFIFGAFVAVFVARAFNIYPISFILNLGRKQKIPKNFQHMMMFSGLRGAIAFALAIRDTESQPKQMMFTTTLLIVFFTVWVLGGGTTSMLAWFQIRVGIDPDEDQMIETATQAANNLDKSTTKAESAWLFSMWYGFDHKYLKPILTHAGPPLTTTLPEWCNPVARLLTSPRAYEEQLKDEDGDFIVNNDELALNFDASDHFPVPTQNTTESSQPAGKENIYDGDLGLGGYEVHSKPASGQSEFASSA</sequence>
<dbReference type="InterPro" id="IPR018422">
    <property type="entry name" value="Cation/H_exchanger_CPA1"/>
</dbReference>
<feature type="compositionally biased region" description="Polar residues" evidence="14">
    <location>
        <begin position="597"/>
        <end position="607"/>
    </location>
</feature>
<dbReference type="GO" id="GO:0005886">
    <property type="term" value="C:plasma membrane"/>
    <property type="evidence" value="ECO:0007669"/>
    <property type="project" value="UniProtKB-SubCell"/>
</dbReference>
<keyword evidence="7" id="KW-0967">Endosome</keyword>
<feature type="transmembrane region" description="Helical" evidence="15">
    <location>
        <begin position="20"/>
        <end position="40"/>
    </location>
</feature>
<accession>A0A6I9XD63</accession>
<dbReference type="GO" id="GO:0055038">
    <property type="term" value="C:recycling endosome membrane"/>
    <property type="evidence" value="ECO:0007669"/>
    <property type="project" value="UniProtKB-SubCell"/>
</dbReference>
<dbReference type="CTD" id="285195"/>
<dbReference type="PANTHER" id="PTHR10110:SF61">
    <property type="entry name" value="SODIUM_HYDROGEN EXCHANGER 9"/>
    <property type="match status" value="1"/>
</dbReference>
<keyword evidence="4 13" id="KW-0813">Transport</keyword>
<evidence type="ECO:0000256" key="1">
    <source>
        <dbReference type="ARBA" id="ARBA00004195"/>
    </source>
</evidence>
<dbReference type="GeneID" id="106542365"/>
<name>A0A6I9XD63_9SAUR</name>
<evidence type="ECO:0000256" key="8">
    <source>
        <dbReference type="ARBA" id="ARBA00022989"/>
    </source>
</evidence>
<dbReference type="Proteomes" id="UP000504617">
    <property type="component" value="Unplaced"/>
</dbReference>
<evidence type="ECO:0000256" key="10">
    <source>
        <dbReference type="ARBA" id="ARBA00023065"/>
    </source>
</evidence>
<evidence type="ECO:0000259" key="16">
    <source>
        <dbReference type="Pfam" id="PF00999"/>
    </source>
</evidence>
<feature type="compositionally biased region" description="Polar residues" evidence="14">
    <location>
        <begin position="630"/>
        <end position="640"/>
    </location>
</feature>
<evidence type="ECO:0000256" key="6">
    <source>
        <dbReference type="ARBA" id="ARBA00022692"/>
    </source>
</evidence>
<dbReference type="GO" id="GO:0015385">
    <property type="term" value="F:sodium:proton antiporter activity"/>
    <property type="evidence" value="ECO:0007669"/>
    <property type="project" value="InterPro"/>
</dbReference>
<dbReference type="Pfam" id="PF00999">
    <property type="entry name" value="Na_H_Exchanger"/>
    <property type="match status" value="1"/>
</dbReference>
<feature type="transmembrane region" description="Helical" evidence="15">
    <location>
        <begin position="277"/>
        <end position="301"/>
    </location>
</feature>
<dbReference type="AlphaFoldDB" id="A0A6I9XD63"/>
<evidence type="ECO:0000256" key="13">
    <source>
        <dbReference type="RuleBase" id="RU003722"/>
    </source>
</evidence>
<dbReference type="KEGG" id="tsr:106542365"/>
<dbReference type="GO" id="GO:0051453">
    <property type="term" value="P:regulation of intracellular pH"/>
    <property type="evidence" value="ECO:0007669"/>
    <property type="project" value="TreeGrafter"/>
</dbReference>
<dbReference type="PRINTS" id="PR01084">
    <property type="entry name" value="NAHEXCHNGR"/>
</dbReference>
<evidence type="ECO:0000256" key="14">
    <source>
        <dbReference type="SAM" id="MobiDB-lite"/>
    </source>
</evidence>
<evidence type="ECO:0000256" key="12">
    <source>
        <dbReference type="ARBA" id="ARBA00023201"/>
    </source>
</evidence>
<proteinExistence type="inferred from homology"/>
<organism evidence="17 18">
    <name type="scientific">Thamnophis sirtalis</name>
    <dbReference type="NCBI Taxonomy" id="35019"/>
    <lineage>
        <taxon>Eukaryota</taxon>
        <taxon>Metazoa</taxon>
        <taxon>Chordata</taxon>
        <taxon>Craniata</taxon>
        <taxon>Vertebrata</taxon>
        <taxon>Euteleostomi</taxon>
        <taxon>Lepidosauria</taxon>
        <taxon>Squamata</taxon>
        <taxon>Bifurcata</taxon>
        <taxon>Unidentata</taxon>
        <taxon>Episquamata</taxon>
        <taxon>Toxicofera</taxon>
        <taxon>Serpentes</taxon>
        <taxon>Colubroidea</taxon>
        <taxon>Colubridae</taxon>
        <taxon>Natricinae</taxon>
        <taxon>Thamnophis</taxon>
    </lineage>
</organism>
<evidence type="ECO:0000313" key="17">
    <source>
        <dbReference type="Proteomes" id="UP000504617"/>
    </source>
</evidence>
<keyword evidence="13" id="KW-0050">Antiport</keyword>
<evidence type="ECO:0000256" key="9">
    <source>
        <dbReference type="ARBA" id="ARBA00023053"/>
    </source>
</evidence>
<feature type="transmembrane region" description="Helical" evidence="15">
    <location>
        <begin position="461"/>
        <end position="486"/>
    </location>
</feature>
<keyword evidence="8 15" id="KW-1133">Transmembrane helix</keyword>
<evidence type="ECO:0000256" key="15">
    <source>
        <dbReference type="SAM" id="Phobius"/>
    </source>
</evidence>
<keyword evidence="17" id="KW-1185">Reference proteome</keyword>
<keyword evidence="10 13" id="KW-0406">Ion transport</keyword>
<feature type="transmembrane region" description="Helical" evidence="15">
    <location>
        <begin position="366"/>
        <end position="386"/>
    </location>
</feature>
<comment type="similarity">
    <text evidence="3 13">Belongs to the monovalent cation:proton antiporter 1 (CPA1) transporter (TC 2.A.36) family.</text>
</comment>
<dbReference type="InterPro" id="IPR004709">
    <property type="entry name" value="NaH_exchanger"/>
</dbReference>
<keyword evidence="11 15" id="KW-0472">Membrane</keyword>
<keyword evidence="5" id="KW-1003">Cell membrane</keyword>
<feature type="region of interest" description="Disordered" evidence="14">
    <location>
        <begin position="590"/>
        <end position="640"/>
    </location>
</feature>
<gene>
    <name evidence="18" type="primary">SLC9A9</name>
</gene>
<dbReference type="GO" id="GO:0015386">
    <property type="term" value="F:potassium:proton antiporter activity"/>
    <property type="evidence" value="ECO:0007669"/>
    <property type="project" value="TreeGrafter"/>
</dbReference>
<evidence type="ECO:0000256" key="3">
    <source>
        <dbReference type="ARBA" id="ARBA00007367"/>
    </source>
</evidence>
<feature type="domain" description="Cation/H+ exchanger transmembrane" evidence="16">
    <location>
        <begin position="32"/>
        <end position="485"/>
    </location>
</feature>
<dbReference type="PRINTS" id="PR01088">
    <property type="entry name" value="NAHEXCHNGR6"/>
</dbReference>
<dbReference type="NCBIfam" id="TIGR00840">
    <property type="entry name" value="b_cpa1"/>
    <property type="match status" value="1"/>
</dbReference>
<feature type="transmembrane region" description="Helical" evidence="15">
    <location>
        <begin position="234"/>
        <end position="257"/>
    </location>
</feature>
<evidence type="ECO:0000256" key="5">
    <source>
        <dbReference type="ARBA" id="ARBA00022475"/>
    </source>
</evidence>
<feature type="transmembrane region" description="Helical" evidence="15">
    <location>
        <begin position="313"/>
        <end position="346"/>
    </location>
</feature>
<feature type="transmembrane region" description="Helical" evidence="15">
    <location>
        <begin position="161"/>
        <end position="184"/>
    </location>
</feature>
<protein>
    <recommendedName>
        <fullName evidence="13">Sodium/hydrogen exchanger</fullName>
    </recommendedName>
</protein>
<keyword evidence="9" id="KW-0915">Sodium</keyword>
<comment type="subcellular location">
    <subcellularLocation>
        <location evidence="2">Cell membrane</location>
        <topology evidence="2">Multi-pass membrane protein</topology>
    </subcellularLocation>
    <subcellularLocation>
        <location evidence="1">Recycling endosome membrane</location>
        <topology evidence="1">Multi-pass membrane protein</topology>
    </subcellularLocation>
</comment>
<dbReference type="RefSeq" id="XP_013913544.1">
    <property type="nucleotide sequence ID" value="XM_014058069.1"/>
</dbReference>
<feature type="transmembrane region" description="Helical" evidence="15">
    <location>
        <begin position="47"/>
        <end position="68"/>
    </location>
</feature>
<feature type="transmembrane region" description="Helical" evidence="15">
    <location>
        <begin position="393"/>
        <end position="418"/>
    </location>
</feature>
<dbReference type="Gene3D" id="6.10.140.1330">
    <property type="match status" value="1"/>
</dbReference>
<dbReference type="GO" id="GO:0098719">
    <property type="term" value="P:sodium ion import across plasma membrane"/>
    <property type="evidence" value="ECO:0007669"/>
    <property type="project" value="TreeGrafter"/>
</dbReference>
<keyword evidence="6 13" id="KW-0812">Transmembrane</keyword>